<dbReference type="EMBL" id="LLXJ01007763">
    <property type="protein sequence ID" value="PKB93559.1"/>
    <property type="molecule type" value="Genomic_DNA"/>
</dbReference>
<reference evidence="1 2" key="2">
    <citation type="submission" date="2017-09" db="EMBL/GenBank/DDBJ databases">
        <title>Extensive intraspecific genome diversity in a model arbuscular mycorrhizal fungus.</title>
        <authorList>
            <person name="Chen E.C."/>
            <person name="Morin E."/>
            <person name="Beaudet D."/>
            <person name="Noel J."/>
            <person name="Ndikumana S."/>
            <person name="Charron P."/>
            <person name="St-Onge C."/>
            <person name="Giorgi J."/>
            <person name="Grigoriev I.V."/>
            <person name="Roux C."/>
            <person name="Martin F.M."/>
            <person name="Corradi N."/>
        </authorList>
    </citation>
    <scope>NUCLEOTIDE SEQUENCE [LARGE SCALE GENOMIC DNA]</scope>
    <source>
        <strain evidence="1 2">A5</strain>
    </source>
</reference>
<dbReference type="Proteomes" id="UP000232722">
    <property type="component" value="Unassembled WGS sequence"/>
</dbReference>
<accession>A0A2N0NG71</accession>
<gene>
    <name evidence="1" type="ORF">RhiirA5_440957</name>
</gene>
<comment type="caution">
    <text evidence="1">The sequence shown here is derived from an EMBL/GenBank/DDBJ whole genome shotgun (WGS) entry which is preliminary data.</text>
</comment>
<organism evidence="1 2">
    <name type="scientific">Rhizophagus irregularis</name>
    <dbReference type="NCBI Taxonomy" id="588596"/>
    <lineage>
        <taxon>Eukaryota</taxon>
        <taxon>Fungi</taxon>
        <taxon>Fungi incertae sedis</taxon>
        <taxon>Mucoromycota</taxon>
        <taxon>Glomeromycotina</taxon>
        <taxon>Glomeromycetes</taxon>
        <taxon>Glomerales</taxon>
        <taxon>Glomeraceae</taxon>
        <taxon>Rhizophagus</taxon>
    </lineage>
</organism>
<reference evidence="1 2" key="1">
    <citation type="submission" date="2016-04" db="EMBL/GenBank/DDBJ databases">
        <title>Genome analyses suggest a sexual origin of heterokaryosis in a supposedly ancient asexual fungus.</title>
        <authorList>
            <person name="Ropars J."/>
            <person name="Sedzielewska K."/>
            <person name="Noel J."/>
            <person name="Charron P."/>
            <person name="Farinelli L."/>
            <person name="Marton T."/>
            <person name="Kruger M."/>
            <person name="Pelin A."/>
            <person name="Brachmann A."/>
            <person name="Corradi N."/>
        </authorList>
    </citation>
    <scope>NUCLEOTIDE SEQUENCE [LARGE SCALE GENOMIC DNA]</scope>
    <source>
        <strain evidence="1 2">A5</strain>
    </source>
</reference>
<sequence>MRYKAGLFQSLVSNLPTETILEVWNIRATGTQRIGHYTILLDKASMITSRWYLNTDVELSDLLQQYPFIPICDKSQLEDDIPFQTMYVELSGLLKKAIDYAIKADMQHELLNIFKAFIYDI</sequence>
<evidence type="ECO:0000313" key="2">
    <source>
        <dbReference type="Proteomes" id="UP000232722"/>
    </source>
</evidence>
<name>A0A2N0NG71_9GLOM</name>
<protein>
    <submittedName>
        <fullName evidence="1">Uncharacterized protein</fullName>
    </submittedName>
</protein>
<evidence type="ECO:0000313" key="1">
    <source>
        <dbReference type="EMBL" id="PKB93559.1"/>
    </source>
</evidence>
<proteinExistence type="predicted"/>
<dbReference type="AlphaFoldDB" id="A0A2N0NG71"/>